<protein>
    <submittedName>
        <fullName evidence="3">Amidohydrolase</fullName>
    </submittedName>
</protein>
<evidence type="ECO:0000313" key="3">
    <source>
        <dbReference type="EMBL" id="MDR6724168.1"/>
    </source>
</evidence>
<evidence type="ECO:0000259" key="2">
    <source>
        <dbReference type="PROSITE" id="PS50263"/>
    </source>
</evidence>
<dbReference type="AlphaFoldDB" id="A0AAP5H3N5"/>
<dbReference type="PROSITE" id="PS50263">
    <property type="entry name" value="CN_HYDROLASE"/>
    <property type="match status" value="1"/>
</dbReference>
<dbReference type="PANTHER" id="PTHR23088:SF27">
    <property type="entry name" value="DEAMINATED GLUTATHIONE AMIDASE"/>
    <property type="match status" value="1"/>
</dbReference>
<evidence type="ECO:0000313" key="4">
    <source>
        <dbReference type="Proteomes" id="UP001254832"/>
    </source>
</evidence>
<dbReference type="InterPro" id="IPR036526">
    <property type="entry name" value="C-N_Hydrolase_sf"/>
</dbReference>
<dbReference type="Gene3D" id="3.60.110.10">
    <property type="entry name" value="Carbon-nitrogen hydrolase"/>
    <property type="match status" value="1"/>
</dbReference>
<sequence>MNTQLDVLPTAKLRIALAQCSAVDGNIEENVNRAYKMIEEAGEKRADLIMFPEKFLTGYVPEIVQSNLSDNTLCINDVRIEKLRQACKTYGIWAIIGTPVRRGEEVYISSIIIDSHGNEVGVYDKSHLFQTEKSMFSTNNDQVIIHLKGWNIGMAICYDAGFPEHSRRLAQQGCHLYMGSSLFSKGMGYKESRVWFPARALDNTIFTAMCNHVGRTGVWDTCGHSGVWNSLGDNIVEGSPDQVELLIAELDPALLKQARDGEMMLADSFELDQQPYSLQTIKG</sequence>
<dbReference type="InterPro" id="IPR003010">
    <property type="entry name" value="C-N_Hydrolase"/>
</dbReference>
<dbReference type="EMBL" id="JAVDTR010000006">
    <property type="protein sequence ID" value="MDR6724168.1"/>
    <property type="molecule type" value="Genomic_DNA"/>
</dbReference>
<dbReference type="RefSeq" id="WP_310140093.1">
    <property type="nucleotide sequence ID" value="NZ_JAVDTR010000006.1"/>
</dbReference>
<organism evidence="3 4">
    <name type="scientific">Paenibacillus amylolyticus</name>
    <dbReference type="NCBI Taxonomy" id="1451"/>
    <lineage>
        <taxon>Bacteria</taxon>
        <taxon>Bacillati</taxon>
        <taxon>Bacillota</taxon>
        <taxon>Bacilli</taxon>
        <taxon>Bacillales</taxon>
        <taxon>Paenibacillaceae</taxon>
        <taxon>Paenibacillus</taxon>
    </lineage>
</organism>
<gene>
    <name evidence="3" type="ORF">J2W91_002630</name>
</gene>
<dbReference type="PANTHER" id="PTHR23088">
    <property type="entry name" value="NITRILASE-RELATED"/>
    <property type="match status" value="1"/>
</dbReference>
<dbReference type="SUPFAM" id="SSF56317">
    <property type="entry name" value="Carbon-nitrogen hydrolase"/>
    <property type="match status" value="1"/>
</dbReference>
<accession>A0AAP5H3N5</accession>
<evidence type="ECO:0000256" key="1">
    <source>
        <dbReference type="ARBA" id="ARBA00010613"/>
    </source>
</evidence>
<comment type="caution">
    <text evidence="3">The sequence shown here is derived from an EMBL/GenBank/DDBJ whole genome shotgun (WGS) entry which is preliminary data.</text>
</comment>
<comment type="similarity">
    <text evidence="1">Belongs to the carbon-nitrogen hydrolase superfamily. NIT1/NIT2 family.</text>
</comment>
<dbReference type="CDD" id="cd07197">
    <property type="entry name" value="nitrilase"/>
    <property type="match status" value="1"/>
</dbReference>
<dbReference type="Pfam" id="PF00795">
    <property type="entry name" value="CN_hydrolase"/>
    <property type="match status" value="1"/>
</dbReference>
<dbReference type="Proteomes" id="UP001254832">
    <property type="component" value="Unassembled WGS sequence"/>
</dbReference>
<proteinExistence type="inferred from homology"/>
<name>A0AAP5H3N5_PAEAM</name>
<reference evidence="3" key="1">
    <citation type="submission" date="2023-07" db="EMBL/GenBank/DDBJ databases">
        <title>Sorghum-associated microbial communities from plants grown in Nebraska, USA.</title>
        <authorList>
            <person name="Schachtman D."/>
        </authorList>
    </citation>
    <scope>NUCLEOTIDE SEQUENCE</scope>
    <source>
        <strain evidence="3">BE80</strain>
    </source>
</reference>
<feature type="domain" description="CN hydrolase" evidence="2">
    <location>
        <begin position="13"/>
        <end position="252"/>
    </location>
</feature>